<dbReference type="Ensembl" id="ENSSSCT00040044093.1">
    <property type="protein sequence ID" value="ENSSSCP00040018532.1"/>
    <property type="gene ID" value="ENSSSCG00040031379.1"/>
</dbReference>
<feature type="compositionally biased region" description="Acidic residues" evidence="1">
    <location>
        <begin position="359"/>
        <end position="371"/>
    </location>
</feature>
<keyword evidence="2" id="KW-1133">Transmembrane helix</keyword>
<feature type="region of interest" description="Disordered" evidence="1">
    <location>
        <begin position="359"/>
        <end position="402"/>
    </location>
</feature>
<organism evidence="4 5">
    <name type="scientific">Sus scrofa</name>
    <name type="common">Pig</name>
    <dbReference type="NCBI Taxonomy" id="9823"/>
    <lineage>
        <taxon>Eukaryota</taxon>
        <taxon>Metazoa</taxon>
        <taxon>Chordata</taxon>
        <taxon>Craniata</taxon>
        <taxon>Vertebrata</taxon>
        <taxon>Euteleostomi</taxon>
        <taxon>Mammalia</taxon>
        <taxon>Eutheria</taxon>
        <taxon>Laurasiatheria</taxon>
        <taxon>Artiodactyla</taxon>
        <taxon>Suina</taxon>
        <taxon>Suidae</taxon>
        <taxon>Sus</taxon>
    </lineage>
</organism>
<evidence type="ECO:0000256" key="3">
    <source>
        <dbReference type="SAM" id="SignalP"/>
    </source>
</evidence>
<dbReference type="PANTHER" id="PTHR23220:SF84">
    <property type="entry name" value="INTEGRIN ALPHA-L"/>
    <property type="match status" value="1"/>
</dbReference>
<feature type="chain" id="PRO_5044686181" description="Integrin subunit alpha L" evidence="3">
    <location>
        <begin position="24"/>
        <end position="402"/>
    </location>
</feature>
<dbReference type="Gene3D" id="1.20.5.930">
    <property type="entry name" value="Bicelle-embedded integrin alpha(iib) transmembrane segment"/>
    <property type="match status" value="1"/>
</dbReference>
<feature type="compositionally biased region" description="Basic and acidic residues" evidence="1">
    <location>
        <begin position="372"/>
        <end position="386"/>
    </location>
</feature>
<dbReference type="Pfam" id="PF00357">
    <property type="entry name" value="Integrin_alpha"/>
    <property type="match status" value="1"/>
</dbReference>
<dbReference type="InterPro" id="IPR018184">
    <property type="entry name" value="Integrin_alpha_C_CS"/>
</dbReference>
<feature type="transmembrane region" description="Helical" evidence="2">
    <location>
        <begin position="323"/>
        <end position="345"/>
    </location>
</feature>
<dbReference type="Gene3D" id="2.60.40.1530">
    <property type="entry name" value="ntegrin, alpha v. Chain A, domain 4"/>
    <property type="match status" value="1"/>
</dbReference>
<dbReference type="Ensembl" id="ENSSSCT00050103269.1">
    <property type="protein sequence ID" value="ENSSSCP00050045121.1"/>
    <property type="gene ID" value="ENSSSCG00050075316.1"/>
</dbReference>
<keyword evidence="2" id="KW-0812">Transmembrane</keyword>
<feature type="signal peptide" evidence="3">
    <location>
        <begin position="1"/>
        <end position="23"/>
    </location>
</feature>
<evidence type="ECO:0008006" key="6">
    <source>
        <dbReference type="Google" id="ProtNLM"/>
    </source>
</evidence>
<dbReference type="Proteomes" id="UP000694722">
    <property type="component" value="Unplaced"/>
</dbReference>
<dbReference type="Gene3D" id="2.60.40.1460">
    <property type="entry name" value="Integrin domains. Chain A, domain 2"/>
    <property type="match status" value="1"/>
</dbReference>
<dbReference type="Gene3D" id="1.20.5.2120">
    <property type="match status" value="1"/>
</dbReference>
<protein>
    <recommendedName>
        <fullName evidence="6">Integrin subunit alpha L</fullName>
    </recommendedName>
</protein>
<evidence type="ECO:0000313" key="4">
    <source>
        <dbReference type="Ensembl" id="ENSSSCP00040018532.1"/>
    </source>
</evidence>
<sequence>MNSCIIVMRLLLSGPFLFAAAWSYNLDVRHVQHFSFPLAGRHFGYRVLQVKSLISQFQGPLVANLTYTLQLDGHRTRSRGLFPGGTHELSGNTAVTSDQSCIRFKFHIPVMFDTLSNSSWEDLVELKADVRCNNEDTGHLIDNWAATSIPVLYPLNILTKDQENSTLYISFTPKGPKTHHVKHSYQVKIQPSVYDHNMPALEALVGVPQPHPKGPITHKWSVQMEPPVTCHQEEVESLPSVAEPLCQLGAQFRCPVVFKQEILVQVIGTVELVGDIEASSVFSLCSSLAISFNSSKHFHLYGSNASLAQVNMKVDIIYEKDMLYLYVLSSIGGLLLLLLIFLVLYKVGFFKRNLKEQMEATEEASNDTPEEDSGRPASGEDARDPGCLEPLHNDNTQDSGSD</sequence>
<dbReference type="AlphaFoldDB" id="A0A8D1E7I6"/>
<evidence type="ECO:0000256" key="2">
    <source>
        <dbReference type="SAM" id="Phobius"/>
    </source>
</evidence>
<evidence type="ECO:0000256" key="1">
    <source>
        <dbReference type="SAM" id="MobiDB-lite"/>
    </source>
</evidence>
<keyword evidence="3" id="KW-0732">Signal</keyword>
<reference evidence="4" key="1">
    <citation type="submission" date="2025-05" db="UniProtKB">
        <authorList>
            <consortium name="Ensembl"/>
        </authorList>
    </citation>
    <scope>IDENTIFICATION</scope>
</reference>
<feature type="compositionally biased region" description="Polar residues" evidence="1">
    <location>
        <begin position="393"/>
        <end position="402"/>
    </location>
</feature>
<evidence type="ECO:0000313" key="5">
    <source>
        <dbReference type="Proteomes" id="UP000694722"/>
    </source>
</evidence>
<name>A0A8D1E7I6_PIG</name>
<dbReference type="PANTHER" id="PTHR23220">
    <property type="entry name" value="INTEGRIN ALPHA"/>
    <property type="match status" value="1"/>
</dbReference>
<keyword evidence="2" id="KW-0472">Membrane</keyword>
<accession>A0A8D1E7I6</accession>
<dbReference type="Proteomes" id="UP000694571">
    <property type="component" value="Unplaced"/>
</dbReference>
<proteinExistence type="predicted"/>
<dbReference type="PROSITE" id="PS00242">
    <property type="entry name" value="INTEGRIN_ALPHA"/>
    <property type="match status" value="1"/>
</dbReference>